<gene>
    <name evidence="2" type="ORF">GCM10009867_27730</name>
</gene>
<evidence type="ECO:0000313" key="2">
    <source>
        <dbReference type="EMBL" id="GAA2738053.1"/>
    </source>
</evidence>
<sequence>MANSTRSPQQTYLNIAWVLTLVLVVWAITAGNTDIPSWTIAIPAVVTGFWWAFGRGFVGASAPASGDHDAAGHS</sequence>
<dbReference type="Proteomes" id="UP001501326">
    <property type="component" value="Unassembled WGS sequence"/>
</dbReference>
<evidence type="ECO:0000313" key="3">
    <source>
        <dbReference type="Proteomes" id="UP001501326"/>
    </source>
</evidence>
<reference evidence="2 3" key="1">
    <citation type="journal article" date="2019" name="Int. J. Syst. Evol. Microbiol.">
        <title>The Global Catalogue of Microorganisms (GCM) 10K type strain sequencing project: providing services to taxonomists for standard genome sequencing and annotation.</title>
        <authorList>
            <consortium name="The Broad Institute Genomics Platform"/>
            <consortium name="The Broad Institute Genome Sequencing Center for Infectious Disease"/>
            <person name="Wu L."/>
            <person name="Ma J."/>
        </authorList>
    </citation>
    <scope>NUCLEOTIDE SEQUENCE [LARGE SCALE GENOMIC DNA]</scope>
    <source>
        <strain evidence="2 3">JCM 16378</strain>
    </source>
</reference>
<feature type="transmembrane region" description="Helical" evidence="1">
    <location>
        <begin position="35"/>
        <end position="53"/>
    </location>
</feature>
<name>A0ABN3USS4_9MICO</name>
<accession>A0ABN3USS4</accession>
<dbReference type="RefSeq" id="WP_344194430.1">
    <property type="nucleotide sequence ID" value="NZ_BAAARN010000003.1"/>
</dbReference>
<feature type="transmembrane region" description="Helical" evidence="1">
    <location>
        <begin position="12"/>
        <end position="29"/>
    </location>
</feature>
<comment type="caution">
    <text evidence="2">The sequence shown here is derived from an EMBL/GenBank/DDBJ whole genome shotgun (WGS) entry which is preliminary data.</text>
</comment>
<proteinExistence type="predicted"/>
<keyword evidence="1" id="KW-0812">Transmembrane</keyword>
<keyword evidence="1" id="KW-1133">Transmembrane helix</keyword>
<keyword evidence="1" id="KW-0472">Membrane</keyword>
<dbReference type="EMBL" id="BAAARN010000003">
    <property type="protein sequence ID" value="GAA2738053.1"/>
    <property type="molecule type" value="Genomic_DNA"/>
</dbReference>
<evidence type="ECO:0000256" key="1">
    <source>
        <dbReference type="SAM" id="Phobius"/>
    </source>
</evidence>
<protein>
    <submittedName>
        <fullName evidence="2">Uncharacterized protein</fullName>
    </submittedName>
</protein>
<organism evidence="2 3">
    <name type="scientific">Pedococcus aerophilus</name>
    <dbReference type="NCBI Taxonomy" id="436356"/>
    <lineage>
        <taxon>Bacteria</taxon>
        <taxon>Bacillati</taxon>
        <taxon>Actinomycetota</taxon>
        <taxon>Actinomycetes</taxon>
        <taxon>Micrococcales</taxon>
        <taxon>Intrasporangiaceae</taxon>
        <taxon>Pedococcus</taxon>
    </lineage>
</organism>
<keyword evidence="3" id="KW-1185">Reference proteome</keyword>